<evidence type="ECO:0000313" key="1">
    <source>
        <dbReference type="EMBL" id="CAB1432232.1"/>
    </source>
</evidence>
<accession>A0A9N7UKP4</accession>
<proteinExistence type="predicted"/>
<reference evidence="1" key="1">
    <citation type="submission" date="2020-03" db="EMBL/GenBank/DDBJ databases">
        <authorList>
            <person name="Weist P."/>
        </authorList>
    </citation>
    <scope>NUCLEOTIDE SEQUENCE</scope>
</reference>
<dbReference type="EMBL" id="CADEAL010001418">
    <property type="protein sequence ID" value="CAB1432232.1"/>
    <property type="molecule type" value="Genomic_DNA"/>
</dbReference>
<name>A0A9N7UKP4_PLEPL</name>
<gene>
    <name evidence="1" type="ORF">PLEPLA_LOCUS20289</name>
</gene>
<sequence length="122" mass="14071">MLCNYRSGSKSPSASWSSRLWRSRDSDQVLLTASRPHNNAVRAVRPENKVTVRVFVIVSKHLRFSLFRQKCSPSCPQNGPDHLPKYRPKMNTVSKTTWRQTVMAELKEMGSRTRRGSDKQPR</sequence>
<evidence type="ECO:0000313" key="2">
    <source>
        <dbReference type="Proteomes" id="UP001153269"/>
    </source>
</evidence>
<comment type="caution">
    <text evidence="1">The sequence shown here is derived from an EMBL/GenBank/DDBJ whole genome shotgun (WGS) entry which is preliminary data.</text>
</comment>
<keyword evidence="2" id="KW-1185">Reference proteome</keyword>
<dbReference type="Proteomes" id="UP001153269">
    <property type="component" value="Unassembled WGS sequence"/>
</dbReference>
<organism evidence="1 2">
    <name type="scientific">Pleuronectes platessa</name>
    <name type="common">European plaice</name>
    <dbReference type="NCBI Taxonomy" id="8262"/>
    <lineage>
        <taxon>Eukaryota</taxon>
        <taxon>Metazoa</taxon>
        <taxon>Chordata</taxon>
        <taxon>Craniata</taxon>
        <taxon>Vertebrata</taxon>
        <taxon>Euteleostomi</taxon>
        <taxon>Actinopterygii</taxon>
        <taxon>Neopterygii</taxon>
        <taxon>Teleostei</taxon>
        <taxon>Neoteleostei</taxon>
        <taxon>Acanthomorphata</taxon>
        <taxon>Carangaria</taxon>
        <taxon>Pleuronectiformes</taxon>
        <taxon>Pleuronectoidei</taxon>
        <taxon>Pleuronectidae</taxon>
        <taxon>Pleuronectes</taxon>
    </lineage>
</organism>
<dbReference type="AlphaFoldDB" id="A0A9N7UKP4"/>
<protein>
    <submittedName>
        <fullName evidence="1">Uncharacterized protein</fullName>
    </submittedName>
</protein>